<protein>
    <submittedName>
        <fullName evidence="2">Uncharacterized protein</fullName>
    </submittedName>
</protein>
<keyword evidence="1" id="KW-0812">Transmembrane</keyword>
<evidence type="ECO:0000313" key="2">
    <source>
        <dbReference type="EMBL" id="CAB4122758.1"/>
    </source>
</evidence>
<feature type="transmembrane region" description="Helical" evidence="1">
    <location>
        <begin position="48"/>
        <end position="67"/>
    </location>
</feature>
<gene>
    <name evidence="2" type="ORF">UFOVP28_40</name>
</gene>
<organism evidence="2">
    <name type="scientific">uncultured Caudovirales phage</name>
    <dbReference type="NCBI Taxonomy" id="2100421"/>
    <lineage>
        <taxon>Viruses</taxon>
        <taxon>Duplodnaviria</taxon>
        <taxon>Heunggongvirae</taxon>
        <taxon>Uroviricota</taxon>
        <taxon>Caudoviricetes</taxon>
        <taxon>Peduoviridae</taxon>
        <taxon>Maltschvirus</taxon>
        <taxon>Maltschvirus maltsch</taxon>
    </lineage>
</organism>
<proteinExistence type="predicted"/>
<name>A0A6J5KKI5_9CAUD</name>
<keyword evidence="1" id="KW-0472">Membrane</keyword>
<feature type="transmembrane region" description="Helical" evidence="1">
    <location>
        <begin position="21"/>
        <end position="42"/>
    </location>
</feature>
<accession>A0A6J5KKI5</accession>
<dbReference type="EMBL" id="LR796165">
    <property type="protein sequence ID" value="CAB4122758.1"/>
    <property type="molecule type" value="Genomic_DNA"/>
</dbReference>
<sequence length="80" mass="8494">MDIKSTILSLFTEKDNLTLDPVAIWGHLFGISSIGIELWVVVVEKASFDITQFLTAAGILIASIGAAKSARAITKSETGT</sequence>
<keyword evidence="1" id="KW-1133">Transmembrane helix</keyword>
<evidence type="ECO:0000256" key="1">
    <source>
        <dbReference type="SAM" id="Phobius"/>
    </source>
</evidence>
<reference evidence="2" key="1">
    <citation type="submission" date="2020-04" db="EMBL/GenBank/DDBJ databases">
        <authorList>
            <person name="Chiriac C."/>
            <person name="Salcher M."/>
            <person name="Ghai R."/>
            <person name="Kavagutti S V."/>
        </authorList>
    </citation>
    <scope>NUCLEOTIDE SEQUENCE</scope>
</reference>